<dbReference type="Gene3D" id="2.60.470.10">
    <property type="entry name" value="Acid-sensing ion channels like domains"/>
    <property type="match status" value="1"/>
</dbReference>
<evidence type="ECO:0000256" key="12">
    <source>
        <dbReference type="SAM" id="Phobius"/>
    </source>
</evidence>
<keyword evidence="14" id="KW-1185">Reference proteome</keyword>
<dbReference type="Pfam" id="PF00858">
    <property type="entry name" value="ASC"/>
    <property type="match status" value="1"/>
</dbReference>
<dbReference type="Proteomes" id="UP000272942">
    <property type="component" value="Unassembled WGS sequence"/>
</dbReference>
<evidence type="ECO:0000313" key="13">
    <source>
        <dbReference type="EMBL" id="VDP65811.1"/>
    </source>
</evidence>
<evidence type="ECO:0000256" key="7">
    <source>
        <dbReference type="ARBA" id="ARBA00023065"/>
    </source>
</evidence>
<dbReference type="WBParaSite" id="ECPE_0000222701-mRNA-1">
    <property type="protein sequence ID" value="ECPE_0000222701-mRNA-1"/>
    <property type="gene ID" value="ECPE_0000222701"/>
</dbReference>
<keyword evidence="9 11" id="KW-0739">Sodium transport</keyword>
<evidence type="ECO:0000256" key="6">
    <source>
        <dbReference type="ARBA" id="ARBA00023053"/>
    </source>
</evidence>
<keyword evidence="8 12" id="KW-0472">Membrane</keyword>
<evidence type="ECO:0000256" key="9">
    <source>
        <dbReference type="ARBA" id="ARBA00023201"/>
    </source>
</evidence>
<dbReference type="GO" id="GO:0005886">
    <property type="term" value="C:plasma membrane"/>
    <property type="evidence" value="ECO:0007669"/>
    <property type="project" value="TreeGrafter"/>
</dbReference>
<keyword evidence="3 11" id="KW-0894">Sodium channel</keyword>
<evidence type="ECO:0000313" key="14">
    <source>
        <dbReference type="Proteomes" id="UP000272942"/>
    </source>
</evidence>
<gene>
    <name evidence="13" type="ORF">ECPE_LOCUS2227</name>
</gene>
<evidence type="ECO:0000256" key="10">
    <source>
        <dbReference type="ARBA" id="ARBA00023303"/>
    </source>
</evidence>
<comment type="similarity">
    <text evidence="11">Belongs to the amiloride-sensitive sodium channel (TC 1.A.6) family.</text>
</comment>
<evidence type="ECO:0000256" key="2">
    <source>
        <dbReference type="ARBA" id="ARBA00022448"/>
    </source>
</evidence>
<dbReference type="PANTHER" id="PTHR11690">
    <property type="entry name" value="AMILORIDE-SENSITIVE SODIUM CHANNEL-RELATED"/>
    <property type="match status" value="1"/>
</dbReference>
<organism evidence="15">
    <name type="scientific">Echinostoma caproni</name>
    <dbReference type="NCBI Taxonomy" id="27848"/>
    <lineage>
        <taxon>Eukaryota</taxon>
        <taxon>Metazoa</taxon>
        <taxon>Spiralia</taxon>
        <taxon>Lophotrochozoa</taxon>
        <taxon>Platyhelminthes</taxon>
        <taxon>Trematoda</taxon>
        <taxon>Digenea</taxon>
        <taxon>Plagiorchiida</taxon>
        <taxon>Echinostomata</taxon>
        <taxon>Echinostomatoidea</taxon>
        <taxon>Echinostomatidae</taxon>
        <taxon>Echinostoma</taxon>
    </lineage>
</organism>
<keyword evidence="4 11" id="KW-0812">Transmembrane</keyword>
<comment type="subcellular location">
    <subcellularLocation>
        <location evidence="1">Membrane</location>
        <topology evidence="1">Multi-pass membrane protein</topology>
    </subcellularLocation>
</comment>
<dbReference type="EMBL" id="UZAN01039482">
    <property type="protein sequence ID" value="VDP65811.1"/>
    <property type="molecule type" value="Genomic_DNA"/>
</dbReference>
<keyword evidence="2 11" id="KW-0813">Transport</keyword>
<keyword evidence="10 11" id="KW-0407">Ion channel</keyword>
<dbReference type="GO" id="GO:0015280">
    <property type="term" value="F:ligand-gated sodium channel activity"/>
    <property type="evidence" value="ECO:0007669"/>
    <property type="project" value="TreeGrafter"/>
</dbReference>
<evidence type="ECO:0000256" key="8">
    <source>
        <dbReference type="ARBA" id="ARBA00023136"/>
    </source>
</evidence>
<reference evidence="15" key="1">
    <citation type="submission" date="2016-06" db="UniProtKB">
        <authorList>
            <consortium name="WormBaseParasite"/>
        </authorList>
    </citation>
    <scope>IDENTIFICATION</scope>
</reference>
<dbReference type="AlphaFoldDB" id="A0A183A5J2"/>
<protein>
    <submittedName>
        <fullName evidence="15">Amiloride-sensitive sodium channel</fullName>
    </submittedName>
</protein>
<proteinExistence type="inferred from homology"/>
<accession>A0A183A5J2</accession>
<evidence type="ECO:0000256" key="11">
    <source>
        <dbReference type="RuleBase" id="RU000679"/>
    </source>
</evidence>
<keyword evidence="7 11" id="KW-0406">Ion transport</keyword>
<evidence type="ECO:0000256" key="5">
    <source>
        <dbReference type="ARBA" id="ARBA00022989"/>
    </source>
</evidence>
<dbReference type="PRINTS" id="PR01078">
    <property type="entry name" value="AMINACHANNEL"/>
</dbReference>
<evidence type="ECO:0000256" key="3">
    <source>
        <dbReference type="ARBA" id="ARBA00022461"/>
    </source>
</evidence>
<keyword evidence="6" id="KW-0915">Sodium</keyword>
<evidence type="ECO:0000313" key="15">
    <source>
        <dbReference type="WBParaSite" id="ECPE_0000222701-mRNA-1"/>
    </source>
</evidence>
<evidence type="ECO:0000256" key="1">
    <source>
        <dbReference type="ARBA" id="ARBA00004141"/>
    </source>
</evidence>
<evidence type="ECO:0000256" key="4">
    <source>
        <dbReference type="ARBA" id="ARBA00022692"/>
    </source>
</evidence>
<dbReference type="InterPro" id="IPR001873">
    <property type="entry name" value="ENaC"/>
</dbReference>
<sequence>MDMAATPTTYGQNGIKTGTGVKPERSLCCHPNRAFRLFCKCTSVRGMSKLYTGPKVLRIMWLMFVLSMTCLLISSTASLIKDYLNYDVSVHIQVKLDTPAPFPALTVCHQPPFSFEAYELWNKSKVLSPSQFNQYMRKLVLDALYRNELDLAVGIWGYDTLSVYYQNLAVNETIHLGHSPAIFLSCVRFTAQSISFEDNCTLLQGYHLRRFSHHLFMNCYTFEPKELSEAQDISIFSLVVGMSPRDRDVPAHPAFFTDVFEQARGLRIVVHEPGTMPDMEKDGLHVEPGKLNEISFEPYLWNRLNTPKRPCLVANESHRYRDLDEWYNYTHSSCLLVHQQREIMSECGCMLVLNPRPVAPTEQMPYCGRLRANENMTAFMERLACLSEKMQKAVKQKYDGTACLPRCTYYEYPSTTSITKWRGYPWQLYWLRVQNQASQNLYSYYQEHPNANLTEHPAFKQWELYLKYDNLTHIPRHQELMNLAQGTGSYFANLPKWPPENLNLDSEDFAYVVVKRKSTSLNEKNEKLVLSSYVLVSRVGGLCSLTVGVTAAFFAELLEFIYLLYSESRETKKPKLAQENQASPMLLIGANSERNRNVQI</sequence>
<dbReference type="OrthoDB" id="6238402at2759"/>
<keyword evidence="5 12" id="KW-1133">Transmembrane helix</keyword>
<feature type="transmembrane region" description="Helical" evidence="12">
    <location>
        <begin position="59"/>
        <end position="80"/>
    </location>
</feature>
<reference evidence="13 14" key="2">
    <citation type="submission" date="2018-11" db="EMBL/GenBank/DDBJ databases">
        <authorList>
            <consortium name="Pathogen Informatics"/>
        </authorList>
    </citation>
    <scope>NUCLEOTIDE SEQUENCE [LARGE SCALE GENOMIC DNA]</scope>
    <source>
        <strain evidence="13 14">Egypt</strain>
    </source>
</reference>
<name>A0A183A5J2_9TREM</name>